<protein>
    <recommendedName>
        <fullName evidence="3">Lipoprotein</fullName>
    </recommendedName>
</protein>
<dbReference type="PROSITE" id="PS51257">
    <property type="entry name" value="PROKAR_LIPOPROTEIN"/>
    <property type="match status" value="1"/>
</dbReference>
<evidence type="ECO:0000313" key="1">
    <source>
        <dbReference type="EMBL" id="REC63723.1"/>
    </source>
</evidence>
<gene>
    <name evidence="1" type="ORF">DRF65_03150</name>
</gene>
<keyword evidence="2" id="KW-1185">Reference proteome</keyword>
<evidence type="ECO:0000313" key="2">
    <source>
        <dbReference type="Proteomes" id="UP000256686"/>
    </source>
</evidence>
<name>A0A3D9CCU6_9FLAO</name>
<dbReference type="EMBL" id="QNVT01000002">
    <property type="protein sequence ID" value="REC63723.1"/>
    <property type="molecule type" value="Genomic_DNA"/>
</dbReference>
<comment type="caution">
    <text evidence="1">The sequence shown here is derived from an EMBL/GenBank/DDBJ whole genome shotgun (WGS) entry which is preliminary data.</text>
</comment>
<reference evidence="2" key="1">
    <citation type="submission" date="2018-06" db="EMBL/GenBank/DDBJ databases">
        <authorList>
            <person name="Lum Nde A."/>
            <person name="Hugo C."/>
        </authorList>
    </citation>
    <scope>NUCLEOTIDE SEQUENCE [LARGE SCALE GENOMIC DNA]</scope>
    <source>
        <strain evidence="2">1_F178</strain>
    </source>
</reference>
<evidence type="ECO:0008006" key="3">
    <source>
        <dbReference type="Google" id="ProtNLM"/>
    </source>
</evidence>
<sequence>MKTTLLIAALLLSACNCKESKDINKSNPQTGICACEKINNNETIIYATNIHIKKDAENSLLEFRCASMLIGTASVSDISGNNEHCEAMYSIQCVSSVNKELQLSTNFKYFTDKLQSQDMFFEDLKNNEDDYFEFRLASDRKIISISRLNIH</sequence>
<organism evidence="1 2">
    <name type="scientific">Chryseobacterium pennae</name>
    <dbReference type="NCBI Taxonomy" id="2258962"/>
    <lineage>
        <taxon>Bacteria</taxon>
        <taxon>Pseudomonadati</taxon>
        <taxon>Bacteroidota</taxon>
        <taxon>Flavobacteriia</taxon>
        <taxon>Flavobacteriales</taxon>
        <taxon>Weeksellaceae</taxon>
        <taxon>Chryseobacterium group</taxon>
        <taxon>Chryseobacterium</taxon>
    </lineage>
</organism>
<dbReference type="Proteomes" id="UP000256686">
    <property type="component" value="Unassembled WGS sequence"/>
</dbReference>
<accession>A0A3D9CCU6</accession>
<dbReference type="RefSeq" id="WP_115968801.1">
    <property type="nucleotide sequence ID" value="NZ_QNVT01000002.1"/>
</dbReference>
<dbReference type="AlphaFoldDB" id="A0A3D9CCU6"/>
<proteinExistence type="predicted"/>